<reference evidence="11 12" key="1">
    <citation type="submission" date="2014-11" db="EMBL/GenBank/DDBJ databases">
        <title>Complete genome sequence and analysis of Lactobacillus hokkaidonensis LOOC260T.</title>
        <authorList>
            <person name="Tanizawa Y."/>
            <person name="Tohno M."/>
            <person name="Kaminuma E."/>
            <person name="Nakamura Y."/>
            <person name="Arita M."/>
        </authorList>
    </citation>
    <scope>NUCLEOTIDE SEQUENCE [LARGE SCALE GENOMIC DNA]</scope>
    <source>
        <strain evidence="11 12">LOOC260</strain>
    </source>
</reference>
<feature type="transmembrane region" description="Helical" evidence="9">
    <location>
        <begin position="236"/>
        <end position="256"/>
    </location>
</feature>
<feature type="transmembrane region" description="Helical" evidence="9">
    <location>
        <begin position="76"/>
        <end position="106"/>
    </location>
</feature>
<dbReference type="KEGG" id="lho:LOOC260_101530"/>
<dbReference type="GO" id="GO:0005886">
    <property type="term" value="C:plasma membrane"/>
    <property type="evidence" value="ECO:0007669"/>
    <property type="project" value="UniProtKB-SubCell"/>
</dbReference>
<evidence type="ECO:0000313" key="11">
    <source>
        <dbReference type="EMBL" id="BAP84731.1"/>
    </source>
</evidence>
<organism evidence="11 12">
    <name type="scientific">Paucilactobacillus hokkaidonensis JCM 18461</name>
    <dbReference type="NCBI Taxonomy" id="1291742"/>
    <lineage>
        <taxon>Bacteria</taxon>
        <taxon>Bacillati</taxon>
        <taxon>Bacillota</taxon>
        <taxon>Bacilli</taxon>
        <taxon>Lactobacillales</taxon>
        <taxon>Lactobacillaceae</taxon>
        <taxon>Paucilactobacillus</taxon>
    </lineage>
</organism>
<evidence type="ECO:0000313" key="12">
    <source>
        <dbReference type="Proteomes" id="UP000031620"/>
    </source>
</evidence>
<gene>
    <name evidence="11" type="ORF">LOOC260_101530</name>
</gene>
<dbReference type="PANTHER" id="PTHR33451:SF6">
    <property type="entry name" value="NA(+)_H(+) ANTIPORTER NHAC"/>
    <property type="match status" value="1"/>
</dbReference>
<keyword evidence="5 9" id="KW-0812">Transmembrane</keyword>
<feature type="transmembrane region" description="Helical" evidence="9">
    <location>
        <begin position="438"/>
        <end position="457"/>
    </location>
</feature>
<name>A0A0A1GWI4_9LACO</name>
<dbReference type="InterPro" id="IPR052180">
    <property type="entry name" value="NhaC_Na-H+_Antiporter"/>
</dbReference>
<keyword evidence="7 9" id="KW-0472">Membrane</keyword>
<dbReference type="RefSeq" id="WP_052467234.1">
    <property type="nucleotide sequence ID" value="NZ_AP014680.1"/>
</dbReference>
<comment type="subcellular location">
    <subcellularLocation>
        <location evidence="1">Cell membrane</location>
        <topology evidence="1">Multi-pass membrane protein</topology>
    </subcellularLocation>
</comment>
<comment type="similarity">
    <text evidence="8">Belongs to the NhaC Na(+)/H(+) (TC 2.A.35) antiporter family.</text>
</comment>
<evidence type="ECO:0000256" key="5">
    <source>
        <dbReference type="ARBA" id="ARBA00022692"/>
    </source>
</evidence>
<feature type="transmembrane region" description="Helical" evidence="9">
    <location>
        <begin position="40"/>
        <end position="56"/>
    </location>
</feature>
<protein>
    <submittedName>
        <fullName evidence="11">Na+/H+ antiporter</fullName>
    </submittedName>
</protein>
<dbReference type="GO" id="GO:0015297">
    <property type="term" value="F:antiporter activity"/>
    <property type="evidence" value="ECO:0007669"/>
    <property type="project" value="UniProtKB-KW"/>
</dbReference>
<dbReference type="PANTHER" id="PTHR33451">
    <property type="entry name" value="MALATE-2H(+)/NA(+)-LACTATE ANTIPORTER"/>
    <property type="match status" value="1"/>
</dbReference>
<evidence type="ECO:0000259" key="10">
    <source>
        <dbReference type="Pfam" id="PF03553"/>
    </source>
</evidence>
<feature type="transmembrane region" description="Helical" evidence="9">
    <location>
        <begin position="139"/>
        <end position="167"/>
    </location>
</feature>
<evidence type="ECO:0000256" key="6">
    <source>
        <dbReference type="ARBA" id="ARBA00022989"/>
    </source>
</evidence>
<evidence type="ECO:0000256" key="4">
    <source>
        <dbReference type="ARBA" id="ARBA00022475"/>
    </source>
</evidence>
<evidence type="ECO:0000256" key="7">
    <source>
        <dbReference type="ARBA" id="ARBA00023136"/>
    </source>
</evidence>
<keyword evidence="3" id="KW-0050">Antiport</keyword>
<feature type="domain" description="Na+/H+ antiporter NhaC-like C-terminal" evidence="10">
    <location>
        <begin position="164"/>
        <end position="453"/>
    </location>
</feature>
<dbReference type="EMBL" id="AP014680">
    <property type="protein sequence ID" value="BAP84731.1"/>
    <property type="molecule type" value="Genomic_DNA"/>
</dbReference>
<dbReference type="AlphaFoldDB" id="A0A0A1GWI4"/>
<evidence type="ECO:0000256" key="2">
    <source>
        <dbReference type="ARBA" id="ARBA00022448"/>
    </source>
</evidence>
<feature type="transmembrane region" description="Helical" evidence="9">
    <location>
        <begin position="113"/>
        <end position="133"/>
    </location>
</feature>
<keyword evidence="2" id="KW-0813">Transport</keyword>
<evidence type="ECO:0000256" key="8">
    <source>
        <dbReference type="ARBA" id="ARBA00038435"/>
    </source>
</evidence>
<keyword evidence="4" id="KW-1003">Cell membrane</keyword>
<feature type="transmembrane region" description="Helical" evidence="9">
    <location>
        <begin position="312"/>
        <end position="333"/>
    </location>
</feature>
<keyword evidence="6 9" id="KW-1133">Transmembrane helix</keyword>
<evidence type="ECO:0000256" key="9">
    <source>
        <dbReference type="SAM" id="Phobius"/>
    </source>
</evidence>
<dbReference type="Pfam" id="PF03553">
    <property type="entry name" value="Na_H_antiporter"/>
    <property type="match status" value="1"/>
</dbReference>
<dbReference type="InterPro" id="IPR018461">
    <property type="entry name" value="Na/H_Antiport_NhaC-like_C"/>
</dbReference>
<sequence>MNSKATNSDNRMHLWESICIMIFMFLVLGILIIKYKMDPQIPLLLVFTVLLFYGYLRHFTWDEMFAGVVEGITPGIIPIMIFLLIGLLVATWLASGTIATIMVIGIHILSIRFFLPTIFIICGLVGMTIGSAFTTISTVGIALLGIGHIFGFPAPLTVGAIVSGAFFGNNMSPLSDTSNLTTSIAGVNLYDHLKNMAFTAVPAALITIVIYLFVGVPTTAVNSAKIQLMSSELSGHFQVSAWLLLPMLVVLILAWIKVPAIPTLLAGSLTAIGIFVVNHPHFSIAKIGDILMNGYHAHFGDATDGIMSGGGITGMLSSISLILCALALGGLLIKMGVVNTLINSIMQLVSRPGNLILMTSLSGIGVNLLVGEQYLSIILPGSAFKQAFHRQGIDSKYLSRTLATSGADVNALVPWGVSGIFIAGTLGVDPFQYIPLAFYPYLNPLITIILGYTFVSWKYRKQG</sequence>
<feature type="transmembrane region" description="Helical" evidence="9">
    <location>
        <begin position="263"/>
        <end position="282"/>
    </location>
</feature>
<evidence type="ECO:0000256" key="3">
    <source>
        <dbReference type="ARBA" id="ARBA00022449"/>
    </source>
</evidence>
<evidence type="ECO:0000256" key="1">
    <source>
        <dbReference type="ARBA" id="ARBA00004651"/>
    </source>
</evidence>
<dbReference type="HOGENOM" id="CLU_033405_1_0_9"/>
<proteinExistence type="inferred from homology"/>
<accession>A0A0A1GWI4</accession>
<feature type="transmembrane region" description="Helical" evidence="9">
    <location>
        <begin position="196"/>
        <end position="216"/>
    </location>
</feature>
<feature type="transmembrane region" description="Helical" evidence="9">
    <location>
        <begin position="12"/>
        <end position="33"/>
    </location>
</feature>
<dbReference type="Proteomes" id="UP000031620">
    <property type="component" value="Chromosome"/>
</dbReference>